<feature type="transmembrane region" description="Helical" evidence="7">
    <location>
        <begin position="190"/>
        <end position="214"/>
    </location>
</feature>
<sequence>MIAFGFNSTSNVSINMTVISIPNRTGIFSIAVLEAFITIALNSFLLGLCAKIPKQARNQLHICYTFLAASDLMNGVYLLLLSASFFFVDTYIFKNYSVCLSVITISSAGPTTTGYLLILMTAINSFSIVCPLESMQFITRTAAFCLSSAVWIISYAVIIIPTIFWARKNDIPLYEECDIRAAYQDKFKQFLTLALVLGCCFIAGVLIFNSFILLKINRMNKIGIQRDKKSNSSSVNRMDRKSPEKKNSPEKNEVRKSRYEKPQLNEQIAQINTKKIDSKKSKNFKAYFTVLLQIGLYILCGFPYFLVLTNQKLQIYYYNDRNVRFVCSLFVFLTSLINPILTVIRIPAFNKTLRKIFRLNVL</sequence>
<evidence type="ECO:0000256" key="7">
    <source>
        <dbReference type="SAM" id="Phobius"/>
    </source>
</evidence>
<evidence type="ECO:0000313" key="10">
    <source>
        <dbReference type="Proteomes" id="UP000683360"/>
    </source>
</evidence>
<evidence type="ECO:0000259" key="8">
    <source>
        <dbReference type="PROSITE" id="PS50262"/>
    </source>
</evidence>
<keyword evidence="2" id="KW-1003">Cell membrane</keyword>
<reference evidence="9" key="1">
    <citation type="submission" date="2021-03" db="EMBL/GenBank/DDBJ databases">
        <authorList>
            <person name="Bekaert M."/>
        </authorList>
    </citation>
    <scope>NUCLEOTIDE SEQUENCE</scope>
</reference>
<comment type="caution">
    <text evidence="9">The sequence shown here is derived from an EMBL/GenBank/DDBJ whole genome shotgun (WGS) entry which is preliminary data.</text>
</comment>
<keyword evidence="10" id="KW-1185">Reference proteome</keyword>
<evidence type="ECO:0000256" key="4">
    <source>
        <dbReference type="ARBA" id="ARBA00022989"/>
    </source>
</evidence>
<dbReference type="OrthoDB" id="6084637at2759"/>
<feature type="transmembrane region" description="Helical" evidence="7">
    <location>
        <begin position="284"/>
        <end position="305"/>
    </location>
</feature>
<feature type="transmembrane region" description="Helical" evidence="7">
    <location>
        <begin position="26"/>
        <end position="50"/>
    </location>
</feature>
<dbReference type="GO" id="GO:0004930">
    <property type="term" value="F:G protein-coupled receptor activity"/>
    <property type="evidence" value="ECO:0007669"/>
    <property type="project" value="InterPro"/>
</dbReference>
<evidence type="ECO:0000256" key="1">
    <source>
        <dbReference type="ARBA" id="ARBA00004651"/>
    </source>
</evidence>
<dbReference type="PROSITE" id="PS50262">
    <property type="entry name" value="G_PROTEIN_RECEP_F1_2"/>
    <property type="match status" value="1"/>
</dbReference>
<evidence type="ECO:0000256" key="2">
    <source>
        <dbReference type="ARBA" id="ARBA00022475"/>
    </source>
</evidence>
<keyword evidence="4 7" id="KW-1133">Transmembrane helix</keyword>
<keyword evidence="3 7" id="KW-0812">Transmembrane</keyword>
<feature type="domain" description="G-protein coupled receptors family 1 profile" evidence="8">
    <location>
        <begin position="41"/>
        <end position="342"/>
    </location>
</feature>
<accession>A0A8S3SJ42</accession>
<comment type="subcellular location">
    <subcellularLocation>
        <location evidence="1">Cell membrane</location>
        <topology evidence="1">Multi-pass membrane protein</topology>
    </subcellularLocation>
</comment>
<dbReference type="AlphaFoldDB" id="A0A8S3SJ42"/>
<feature type="transmembrane region" description="Helical" evidence="7">
    <location>
        <begin position="325"/>
        <end position="348"/>
    </location>
</feature>
<evidence type="ECO:0000313" key="9">
    <source>
        <dbReference type="EMBL" id="CAG2221802.1"/>
    </source>
</evidence>
<proteinExistence type="predicted"/>
<keyword evidence="5 7" id="KW-0472">Membrane</keyword>
<gene>
    <name evidence="9" type="ORF">MEDL_35188</name>
</gene>
<protein>
    <recommendedName>
        <fullName evidence="8">G-protein coupled receptors family 1 profile domain-containing protein</fullName>
    </recommendedName>
</protein>
<evidence type="ECO:0000256" key="3">
    <source>
        <dbReference type="ARBA" id="ARBA00022692"/>
    </source>
</evidence>
<dbReference type="EMBL" id="CAJPWZ010001696">
    <property type="protein sequence ID" value="CAG2221802.1"/>
    <property type="molecule type" value="Genomic_DNA"/>
</dbReference>
<dbReference type="CDD" id="cd00637">
    <property type="entry name" value="7tm_classA_rhodopsin-like"/>
    <property type="match status" value="1"/>
</dbReference>
<dbReference type="SUPFAM" id="SSF81321">
    <property type="entry name" value="Family A G protein-coupled receptor-like"/>
    <property type="match status" value="1"/>
</dbReference>
<name>A0A8S3SJ42_MYTED</name>
<dbReference type="Proteomes" id="UP000683360">
    <property type="component" value="Unassembled WGS sequence"/>
</dbReference>
<feature type="transmembrane region" description="Helical" evidence="7">
    <location>
        <begin position="114"/>
        <end position="132"/>
    </location>
</feature>
<feature type="transmembrane region" description="Helical" evidence="7">
    <location>
        <begin position="62"/>
        <end position="88"/>
    </location>
</feature>
<evidence type="ECO:0000256" key="6">
    <source>
        <dbReference type="SAM" id="MobiDB-lite"/>
    </source>
</evidence>
<organism evidence="9 10">
    <name type="scientific">Mytilus edulis</name>
    <name type="common">Blue mussel</name>
    <dbReference type="NCBI Taxonomy" id="6550"/>
    <lineage>
        <taxon>Eukaryota</taxon>
        <taxon>Metazoa</taxon>
        <taxon>Spiralia</taxon>
        <taxon>Lophotrochozoa</taxon>
        <taxon>Mollusca</taxon>
        <taxon>Bivalvia</taxon>
        <taxon>Autobranchia</taxon>
        <taxon>Pteriomorphia</taxon>
        <taxon>Mytilida</taxon>
        <taxon>Mytiloidea</taxon>
        <taxon>Mytilidae</taxon>
        <taxon>Mytilinae</taxon>
        <taxon>Mytilus</taxon>
    </lineage>
</organism>
<evidence type="ECO:0000256" key="5">
    <source>
        <dbReference type="ARBA" id="ARBA00023136"/>
    </source>
</evidence>
<feature type="compositionally biased region" description="Basic and acidic residues" evidence="6">
    <location>
        <begin position="237"/>
        <end position="259"/>
    </location>
</feature>
<dbReference type="Pfam" id="PF00001">
    <property type="entry name" value="7tm_1"/>
    <property type="match status" value="1"/>
</dbReference>
<feature type="region of interest" description="Disordered" evidence="6">
    <location>
        <begin position="227"/>
        <end position="259"/>
    </location>
</feature>
<dbReference type="PANTHER" id="PTHR22750">
    <property type="entry name" value="G-PROTEIN COUPLED RECEPTOR"/>
    <property type="match status" value="1"/>
</dbReference>
<dbReference type="GO" id="GO:0005886">
    <property type="term" value="C:plasma membrane"/>
    <property type="evidence" value="ECO:0007669"/>
    <property type="project" value="UniProtKB-SubCell"/>
</dbReference>
<dbReference type="InterPro" id="IPR017452">
    <property type="entry name" value="GPCR_Rhodpsn_7TM"/>
</dbReference>
<dbReference type="InterPro" id="IPR000276">
    <property type="entry name" value="GPCR_Rhodpsn"/>
</dbReference>
<dbReference type="Gene3D" id="1.20.1070.10">
    <property type="entry name" value="Rhodopsin 7-helix transmembrane proteins"/>
    <property type="match status" value="1"/>
</dbReference>
<feature type="transmembrane region" description="Helical" evidence="7">
    <location>
        <begin position="144"/>
        <end position="166"/>
    </location>
</feature>